<reference evidence="1" key="2">
    <citation type="journal article" date="2015" name="Fish Shellfish Immunol.">
        <title>Early steps in the European eel (Anguilla anguilla)-Vibrio vulnificus interaction in the gills: Role of the RtxA13 toxin.</title>
        <authorList>
            <person name="Callol A."/>
            <person name="Pajuelo D."/>
            <person name="Ebbesson L."/>
            <person name="Teles M."/>
            <person name="MacKenzie S."/>
            <person name="Amaro C."/>
        </authorList>
    </citation>
    <scope>NUCLEOTIDE SEQUENCE</scope>
</reference>
<protein>
    <submittedName>
        <fullName evidence="1">Uncharacterized protein</fullName>
    </submittedName>
</protein>
<dbReference type="EMBL" id="GBXM01065195">
    <property type="protein sequence ID" value="JAH43382.1"/>
    <property type="molecule type" value="Transcribed_RNA"/>
</dbReference>
<evidence type="ECO:0000313" key="1">
    <source>
        <dbReference type="EMBL" id="JAH43382.1"/>
    </source>
</evidence>
<sequence length="9" mass="1077">MAVNWRTTV</sequence>
<accession>A0A0E9SQ69</accession>
<organism evidence="1">
    <name type="scientific">Anguilla anguilla</name>
    <name type="common">European freshwater eel</name>
    <name type="synonym">Muraena anguilla</name>
    <dbReference type="NCBI Taxonomy" id="7936"/>
    <lineage>
        <taxon>Eukaryota</taxon>
        <taxon>Metazoa</taxon>
        <taxon>Chordata</taxon>
        <taxon>Craniata</taxon>
        <taxon>Vertebrata</taxon>
        <taxon>Euteleostomi</taxon>
        <taxon>Actinopterygii</taxon>
        <taxon>Neopterygii</taxon>
        <taxon>Teleostei</taxon>
        <taxon>Anguilliformes</taxon>
        <taxon>Anguillidae</taxon>
        <taxon>Anguilla</taxon>
    </lineage>
</organism>
<name>A0A0E9SQ69_ANGAN</name>
<reference evidence="1" key="1">
    <citation type="submission" date="2014-11" db="EMBL/GenBank/DDBJ databases">
        <authorList>
            <person name="Amaro Gonzalez C."/>
        </authorList>
    </citation>
    <scope>NUCLEOTIDE SEQUENCE</scope>
</reference>
<proteinExistence type="predicted"/>